<protein>
    <submittedName>
        <fullName evidence="1">Uncharacterized protein</fullName>
    </submittedName>
</protein>
<sequence>MEEKAGVGYGCCCMLTRKERFLELPTAERLLIKIDYEVLRAGGCFHTKNHFGMALKSAFAVLCWFGLLTRYEHRRTRFSDITKIQVLLRVACADTNRELMQDQ</sequence>
<reference evidence="1 2" key="1">
    <citation type="journal article" date="2022" name="bioRxiv">
        <title>The genome of the oomycete Peronosclerospora sorghi, a cosmopolitan pathogen of maize and sorghum, is inflated with dispersed pseudogenes.</title>
        <authorList>
            <person name="Fletcher K."/>
            <person name="Martin F."/>
            <person name="Isakeit T."/>
            <person name="Cavanaugh K."/>
            <person name="Magill C."/>
            <person name="Michelmore R."/>
        </authorList>
    </citation>
    <scope>NUCLEOTIDE SEQUENCE [LARGE SCALE GENOMIC DNA]</scope>
    <source>
        <strain evidence="1">P6</strain>
    </source>
</reference>
<evidence type="ECO:0000313" key="2">
    <source>
        <dbReference type="Proteomes" id="UP001163321"/>
    </source>
</evidence>
<keyword evidence="2" id="KW-1185">Reference proteome</keyword>
<comment type="caution">
    <text evidence="1">The sequence shown here is derived from an EMBL/GenBank/DDBJ whole genome shotgun (WGS) entry which is preliminary data.</text>
</comment>
<dbReference type="EMBL" id="CM047587">
    <property type="protein sequence ID" value="KAI9906808.1"/>
    <property type="molecule type" value="Genomic_DNA"/>
</dbReference>
<name>A0ACC0VLQ9_9STRA</name>
<accession>A0ACC0VLQ9</accession>
<dbReference type="Proteomes" id="UP001163321">
    <property type="component" value="Chromosome 8"/>
</dbReference>
<evidence type="ECO:0000313" key="1">
    <source>
        <dbReference type="EMBL" id="KAI9906808.1"/>
    </source>
</evidence>
<gene>
    <name evidence="1" type="ORF">PsorP6_016694</name>
</gene>
<proteinExistence type="predicted"/>
<organism evidence="1 2">
    <name type="scientific">Peronosclerospora sorghi</name>
    <dbReference type="NCBI Taxonomy" id="230839"/>
    <lineage>
        <taxon>Eukaryota</taxon>
        <taxon>Sar</taxon>
        <taxon>Stramenopiles</taxon>
        <taxon>Oomycota</taxon>
        <taxon>Peronosporomycetes</taxon>
        <taxon>Peronosporales</taxon>
        <taxon>Peronosporaceae</taxon>
        <taxon>Peronosclerospora</taxon>
    </lineage>
</organism>